<evidence type="ECO:0000313" key="1">
    <source>
        <dbReference type="EMBL" id="GGB50359.1"/>
    </source>
</evidence>
<comment type="caution">
    <text evidence="1">The sequence shown here is derived from an EMBL/GenBank/DDBJ whole genome shotgun (WGS) entry which is preliminary data.</text>
</comment>
<keyword evidence="2" id="KW-1185">Reference proteome</keyword>
<dbReference type="EMBL" id="BMFA01000006">
    <property type="protein sequence ID" value="GGB50359.1"/>
    <property type="molecule type" value="Genomic_DNA"/>
</dbReference>
<reference evidence="1" key="2">
    <citation type="submission" date="2020-09" db="EMBL/GenBank/DDBJ databases">
        <authorList>
            <person name="Sun Q."/>
            <person name="Zhou Y."/>
        </authorList>
    </citation>
    <scope>NUCLEOTIDE SEQUENCE</scope>
    <source>
        <strain evidence="1">CGMCC 1.12426</strain>
    </source>
</reference>
<organism evidence="1 2">
    <name type="scientific">Roseibium aquae</name>
    <dbReference type="NCBI Taxonomy" id="1323746"/>
    <lineage>
        <taxon>Bacteria</taxon>
        <taxon>Pseudomonadati</taxon>
        <taxon>Pseudomonadota</taxon>
        <taxon>Alphaproteobacteria</taxon>
        <taxon>Hyphomicrobiales</taxon>
        <taxon>Stappiaceae</taxon>
        <taxon>Roseibium</taxon>
    </lineage>
</organism>
<sequence>MQSGQVIEKSYSQLMGEQSAVLTLKIDTDEPVELRDFVGAFTSLANEFERFVETTYDNVKSDPKMYVREVRSGCIEADLFTGLVAIAATSIGNMDQVLILEDFVKRWGQRFTFLRKGEVPDGELETPKELKDWADAAQSIANDPIGGHRLEAAHFEDGKRQIKASFEFKAPEARAVLQNIEDRRKMLAKPETETHRRVLMVFTRSDVNDANVGKRSGELVRIEELSDKSMPLVYGSEIAEEQIKHEIREADDNVYKKGFIVDVIVKMVNGGKPAAYSVIDLHQIIEISD</sequence>
<name>A0A916TJX6_9HYPH</name>
<protein>
    <submittedName>
        <fullName evidence="1">Uncharacterized protein</fullName>
    </submittedName>
</protein>
<gene>
    <name evidence="1" type="ORF">GCM10011316_23110</name>
</gene>
<dbReference type="AlphaFoldDB" id="A0A916TJX6"/>
<accession>A0A916TJX6</accession>
<evidence type="ECO:0000313" key="2">
    <source>
        <dbReference type="Proteomes" id="UP000605148"/>
    </source>
</evidence>
<proteinExistence type="predicted"/>
<dbReference type="Proteomes" id="UP000605148">
    <property type="component" value="Unassembled WGS sequence"/>
</dbReference>
<reference evidence="1" key="1">
    <citation type="journal article" date="2014" name="Int. J. Syst. Evol. Microbiol.">
        <title>Complete genome sequence of Corynebacterium casei LMG S-19264T (=DSM 44701T), isolated from a smear-ripened cheese.</title>
        <authorList>
            <consortium name="US DOE Joint Genome Institute (JGI-PGF)"/>
            <person name="Walter F."/>
            <person name="Albersmeier A."/>
            <person name="Kalinowski J."/>
            <person name="Ruckert C."/>
        </authorList>
    </citation>
    <scope>NUCLEOTIDE SEQUENCE</scope>
    <source>
        <strain evidence="1">CGMCC 1.12426</strain>
    </source>
</reference>